<accession>A0A6A4VK20</accession>
<evidence type="ECO:0000256" key="2">
    <source>
        <dbReference type="SAM" id="MobiDB-lite"/>
    </source>
</evidence>
<dbReference type="PANTHER" id="PTHR22874:SF1">
    <property type="entry name" value="ACTIVATING MOLECULE IN BECN1-REGULATED AUTOPHAGY PROTEIN 1"/>
    <property type="match status" value="1"/>
</dbReference>
<dbReference type="OrthoDB" id="6363363at2759"/>
<dbReference type="GO" id="GO:1990756">
    <property type="term" value="F:ubiquitin-like ligase-substrate adaptor activity"/>
    <property type="evidence" value="ECO:0007669"/>
    <property type="project" value="TreeGrafter"/>
</dbReference>
<dbReference type="GO" id="GO:0000045">
    <property type="term" value="P:autophagosome assembly"/>
    <property type="evidence" value="ECO:0007669"/>
    <property type="project" value="TreeGrafter"/>
</dbReference>
<dbReference type="Proteomes" id="UP000440578">
    <property type="component" value="Unassembled WGS sequence"/>
</dbReference>
<dbReference type="InterPro" id="IPR052596">
    <property type="entry name" value="AMBRA1_autophagy"/>
</dbReference>
<keyword evidence="4" id="KW-1185">Reference proteome</keyword>
<sequence length="311" mass="33986">MALLLGAEEKPADVAGAAQPAPQLCHTLEDRELGLGRPRRRPPPHRRLLDAHEDKLVTQPLMEQPCRIPGSAKSTFLMAFSGDGSRIASTHGDHNIYVTEVSSGALLNTLRGHPRSPWCVAFHPTNSQLIASGCLGGQVRVWDLHNEEPFVHCSTLRARERLRYVKFDPLGYKLITAISNVAPPWQDSQEPVLRARPAAPAPAADSPPPAPAGSGPPAADRADPAGGHRLLESAHRSLTLRYAQLHAQFLSLRHQRSLERSLRQVGVPVRPAAPRSVPAHTVCCPILFLFAFYTLLLDCSLLFQVTIELFS</sequence>
<feature type="region of interest" description="Disordered" evidence="2">
    <location>
        <begin position="186"/>
        <end position="226"/>
    </location>
</feature>
<name>A0A6A4VK20_AMPAM</name>
<proteinExistence type="predicted"/>
<evidence type="ECO:0000313" key="3">
    <source>
        <dbReference type="EMBL" id="KAF0294395.1"/>
    </source>
</evidence>
<dbReference type="InterPro" id="IPR036322">
    <property type="entry name" value="WD40_repeat_dom_sf"/>
</dbReference>
<dbReference type="InterPro" id="IPR001680">
    <property type="entry name" value="WD40_rpt"/>
</dbReference>
<gene>
    <name evidence="3" type="primary">AMBRA1_0</name>
    <name evidence="3" type="ORF">FJT64_007954</name>
</gene>
<dbReference type="GO" id="GO:0080008">
    <property type="term" value="C:Cul4-RING E3 ubiquitin ligase complex"/>
    <property type="evidence" value="ECO:0007669"/>
    <property type="project" value="TreeGrafter"/>
</dbReference>
<feature type="compositionally biased region" description="Low complexity" evidence="2">
    <location>
        <begin position="194"/>
        <end position="204"/>
    </location>
</feature>
<evidence type="ECO:0000313" key="4">
    <source>
        <dbReference type="Proteomes" id="UP000440578"/>
    </source>
</evidence>
<dbReference type="GO" id="GO:0000423">
    <property type="term" value="P:mitophagy"/>
    <property type="evidence" value="ECO:0007669"/>
    <property type="project" value="TreeGrafter"/>
</dbReference>
<keyword evidence="1" id="KW-0853">WD repeat</keyword>
<feature type="repeat" description="WD" evidence="1">
    <location>
        <begin position="110"/>
        <end position="152"/>
    </location>
</feature>
<dbReference type="EMBL" id="VIIS01001691">
    <property type="protein sequence ID" value="KAF0294395.1"/>
    <property type="molecule type" value="Genomic_DNA"/>
</dbReference>
<reference evidence="3 4" key="1">
    <citation type="submission" date="2019-07" db="EMBL/GenBank/DDBJ databases">
        <title>Draft genome assembly of a fouling barnacle, Amphibalanus amphitrite (Darwin, 1854): The first reference genome for Thecostraca.</title>
        <authorList>
            <person name="Kim W."/>
        </authorList>
    </citation>
    <scope>NUCLEOTIDE SEQUENCE [LARGE SCALE GENOMIC DNA]</scope>
    <source>
        <strain evidence="3">SNU_AA5</strain>
        <tissue evidence="3">Soma without cirri and trophi</tissue>
    </source>
</reference>
<dbReference type="SUPFAM" id="SSF50978">
    <property type="entry name" value="WD40 repeat-like"/>
    <property type="match status" value="1"/>
</dbReference>
<dbReference type="Gene3D" id="2.130.10.10">
    <property type="entry name" value="YVTN repeat-like/Quinoprotein amine dehydrogenase"/>
    <property type="match status" value="1"/>
</dbReference>
<organism evidence="3 4">
    <name type="scientific">Amphibalanus amphitrite</name>
    <name type="common">Striped barnacle</name>
    <name type="synonym">Balanus amphitrite</name>
    <dbReference type="NCBI Taxonomy" id="1232801"/>
    <lineage>
        <taxon>Eukaryota</taxon>
        <taxon>Metazoa</taxon>
        <taxon>Ecdysozoa</taxon>
        <taxon>Arthropoda</taxon>
        <taxon>Crustacea</taxon>
        <taxon>Multicrustacea</taxon>
        <taxon>Cirripedia</taxon>
        <taxon>Thoracica</taxon>
        <taxon>Thoracicalcarea</taxon>
        <taxon>Balanomorpha</taxon>
        <taxon>Balanoidea</taxon>
        <taxon>Balanidae</taxon>
        <taxon>Amphibalaninae</taxon>
        <taxon>Amphibalanus</taxon>
    </lineage>
</organism>
<dbReference type="PANTHER" id="PTHR22874">
    <property type="entry name" value="ACTIVATING MOLECULE IN BECN1-REGULATED AUTOPHAGY PROTEIN 1"/>
    <property type="match status" value="1"/>
</dbReference>
<evidence type="ECO:0000256" key="1">
    <source>
        <dbReference type="PROSITE-ProRule" id="PRU00221"/>
    </source>
</evidence>
<protein>
    <submittedName>
        <fullName evidence="3">Activating molecule in BECN1-regulated autophagy protein 1</fullName>
    </submittedName>
</protein>
<comment type="caution">
    <text evidence="3">The sequence shown here is derived from an EMBL/GenBank/DDBJ whole genome shotgun (WGS) entry which is preliminary data.</text>
</comment>
<dbReference type="PROSITE" id="PS50294">
    <property type="entry name" value="WD_REPEATS_REGION"/>
    <property type="match status" value="1"/>
</dbReference>
<dbReference type="SMART" id="SM00320">
    <property type="entry name" value="WD40"/>
    <property type="match status" value="2"/>
</dbReference>
<dbReference type="PROSITE" id="PS50082">
    <property type="entry name" value="WD_REPEATS_2"/>
    <property type="match status" value="1"/>
</dbReference>
<dbReference type="AlphaFoldDB" id="A0A6A4VK20"/>
<dbReference type="InterPro" id="IPR015943">
    <property type="entry name" value="WD40/YVTN_repeat-like_dom_sf"/>
</dbReference>
<dbReference type="Pfam" id="PF00400">
    <property type="entry name" value="WD40"/>
    <property type="match status" value="1"/>
</dbReference>